<organism evidence="3 4">
    <name type="scientific">Streptomyces mauvecolor</name>
    <dbReference type="NCBI Taxonomy" id="58345"/>
    <lineage>
        <taxon>Bacteria</taxon>
        <taxon>Bacillati</taxon>
        <taxon>Actinomycetota</taxon>
        <taxon>Actinomycetes</taxon>
        <taxon>Kitasatosporales</taxon>
        <taxon>Streptomycetaceae</taxon>
        <taxon>Streptomyces</taxon>
    </lineage>
</organism>
<gene>
    <name evidence="3" type="ORF">ACFPFX_01410</name>
</gene>
<comment type="caution">
    <text evidence="3">The sequence shown here is derived from an EMBL/GenBank/DDBJ whole genome shotgun (WGS) entry which is preliminary data.</text>
</comment>
<name>A0ABV9UCT4_9ACTN</name>
<dbReference type="Proteomes" id="UP001595834">
    <property type="component" value="Unassembled WGS sequence"/>
</dbReference>
<keyword evidence="3" id="KW-0648">Protein biosynthesis</keyword>
<evidence type="ECO:0000313" key="4">
    <source>
        <dbReference type="Proteomes" id="UP001595834"/>
    </source>
</evidence>
<keyword evidence="3" id="KW-0396">Initiation factor</keyword>
<evidence type="ECO:0000313" key="3">
    <source>
        <dbReference type="EMBL" id="MFC4954957.1"/>
    </source>
</evidence>
<dbReference type="GO" id="GO:0003743">
    <property type="term" value="F:translation initiation factor activity"/>
    <property type="evidence" value="ECO:0007669"/>
    <property type="project" value="UniProtKB-KW"/>
</dbReference>
<dbReference type="EMBL" id="JBHSIZ010000002">
    <property type="protein sequence ID" value="MFC4954957.1"/>
    <property type="molecule type" value="Genomic_DNA"/>
</dbReference>
<dbReference type="Gene3D" id="1.20.1260.20">
    <property type="entry name" value="PPE superfamily"/>
    <property type="match status" value="1"/>
</dbReference>
<reference evidence="4" key="1">
    <citation type="journal article" date="2019" name="Int. J. Syst. Evol. Microbiol.">
        <title>The Global Catalogue of Microorganisms (GCM) 10K type strain sequencing project: providing services to taxonomists for standard genome sequencing and annotation.</title>
        <authorList>
            <consortium name="The Broad Institute Genomics Platform"/>
            <consortium name="The Broad Institute Genome Sequencing Center for Infectious Disease"/>
            <person name="Wu L."/>
            <person name="Ma J."/>
        </authorList>
    </citation>
    <scope>NUCLEOTIDE SEQUENCE [LARGE SCALE GENOMIC DNA]</scope>
    <source>
        <strain evidence="4">CCM 7224</strain>
    </source>
</reference>
<keyword evidence="4" id="KW-1185">Reference proteome</keyword>
<feature type="compositionally biased region" description="Low complexity" evidence="2">
    <location>
        <begin position="268"/>
        <end position="279"/>
    </location>
</feature>
<evidence type="ECO:0000256" key="1">
    <source>
        <dbReference type="SAM" id="Coils"/>
    </source>
</evidence>
<feature type="compositionally biased region" description="Low complexity" evidence="2">
    <location>
        <begin position="422"/>
        <end position="450"/>
    </location>
</feature>
<sequence length="512" mass="50870">MGGKGNAGGSTPFEGMSHEAMLAWLDQANSGTVQGAADRLAAAAKEIRKIADDLKVRPQWVEWKGAGADAFRTWSADLANATLRLGDFSEGSSTWLGHASDAIALAQVAIPRDKGGAQGNLDAAQKAHNDPDAAAISKKSAAELAALEADKEKVRQEAVAQMRKLGQAYQQSATQMNGLERPKFPPPPQAIAPENYDSKSTGRGRPNSSDAAGDASSTGRAAPRHPAQTQASAYGSPDPTPHSSNPLPGHPALGDAQQPAKLDIDSVATLPQTAQTPTPVGSVPSQPPTNSGDLSVVRMPPSAFGGGLSVPPGPTGPGRSTAGEGPLLQPGQNASGRSPIRMPDSSPGITGGRPMPAPVGRSGGGIPKGTVVGAGEAAGHGAAGPVTGASPAGQVAGRPGAAFGQPGTASGRPGTAPGRRFPSASGGVSGGSAQQPGRRGATSSTSAGAGAERGGISGGRPVGATPGGARGGKAPGDSQKARPRREGAAGYLIEDEETWQQGAGRAVPPVID</sequence>
<protein>
    <submittedName>
        <fullName evidence="3">Translation initiation factor IF-2</fullName>
    </submittedName>
</protein>
<dbReference type="RefSeq" id="WP_344372465.1">
    <property type="nucleotide sequence ID" value="NZ_BAAASQ010000005.1"/>
</dbReference>
<evidence type="ECO:0000256" key="2">
    <source>
        <dbReference type="SAM" id="MobiDB-lite"/>
    </source>
</evidence>
<keyword evidence="1" id="KW-0175">Coiled coil</keyword>
<feature type="compositionally biased region" description="Low complexity" evidence="2">
    <location>
        <begin position="208"/>
        <end position="221"/>
    </location>
</feature>
<proteinExistence type="predicted"/>
<feature type="region of interest" description="Disordered" evidence="2">
    <location>
        <begin position="169"/>
        <end position="512"/>
    </location>
</feature>
<dbReference type="InterPro" id="IPR038332">
    <property type="entry name" value="PPE_sf"/>
</dbReference>
<feature type="coiled-coil region" evidence="1">
    <location>
        <begin position="137"/>
        <end position="164"/>
    </location>
</feature>
<accession>A0ABV9UCT4</accession>
<feature type="compositionally biased region" description="Gly residues" evidence="2">
    <location>
        <begin position="451"/>
        <end position="474"/>
    </location>
</feature>